<feature type="compositionally biased region" description="Low complexity" evidence="1">
    <location>
        <begin position="209"/>
        <end position="324"/>
    </location>
</feature>
<dbReference type="KEGG" id="mft:XA26_16220"/>
<evidence type="ECO:0000259" key="3">
    <source>
        <dbReference type="Pfam" id="PF16751"/>
    </source>
</evidence>
<sequence length="386" mass="39385">MPDFGRWTSNGGDPSLNEINRSEKFIEALSLERQVYATDREEAELAVLLAGWRDDARRAPMAGIATPRDAVKALDKATGQGRVRLPMALVGSMAAAVLCLGGFGAAVYGSGPGDALYGVRGLVFGSAPVTRDVGVELASSELKQVQQLIDEGQWEQAQQKLQTITTTVATVDDEQRKQELVDQWQQLSVKVENRDPNATVPPDAPPVVLPEVTVTTTPSSPSTPGETPTSTPTTGPSISPTEPTSGSETPTSPSENPTSQPGTTQPSTPSPSTTAPSGSNETTSAPATATETSPAPSPSATRTSSAPTTSAAPAAEVPAVTSTTIVPSVEPTSVPSAPPVRGTSAAPVEPSSGGGHESAPRGHGGEAPALPGIEVPLLPGLGGSQR</sequence>
<organism evidence="4 5">
    <name type="scientific">Mycolicibacterium fortuitum</name>
    <name type="common">Mycobacterium fortuitum</name>
    <dbReference type="NCBI Taxonomy" id="1766"/>
    <lineage>
        <taxon>Bacteria</taxon>
        <taxon>Bacillati</taxon>
        <taxon>Actinomycetota</taxon>
        <taxon>Actinomycetes</taxon>
        <taxon>Mycobacteriales</taxon>
        <taxon>Mycobacteriaceae</taxon>
        <taxon>Mycolicibacterium</taxon>
    </lineage>
</organism>
<evidence type="ECO:0000313" key="4">
    <source>
        <dbReference type="EMBL" id="ALI25469.1"/>
    </source>
</evidence>
<evidence type="ECO:0000256" key="1">
    <source>
        <dbReference type="SAM" id="MobiDB-lite"/>
    </source>
</evidence>
<feature type="region of interest" description="Disordered" evidence="1">
    <location>
        <begin position="192"/>
        <end position="386"/>
    </location>
</feature>
<dbReference type="AlphaFoldDB" id="A0A0N9XPF6"/>
<evidence type="ECO:0000313" key="5">
    <source>
        <dbReference type="Proteomes" id="UP000057134"/>
    </source>
</evidence>
<dbReference type="PATRIC" id="fig|1766.6.peg.1605"/>
<accession>A0A0N9XPF6</accession>
<dbReference type="Pfam" id="PF16751">
    <property type="entry name" value="RsdA_SigD_bd"/>
    <property type="match status" value="1"/>
</dbReference>
<keyword evidence="2" id="KW-0472">Membrane</keyword>
<name>A0A0N9XPF6_MYCFO</name>
<evidence type="ECO:0000256" key="2">
    <source>
        <dbReference type="SAM" id="Phobius"/>
    </source>
</evidence>
<dbReference type="EMBL" id="CP011269">
    <property type="protein sequence ID" value="ALI25469.1"/>
    <property type="molecule type" value="Genomic_DNA"/>
</dbReference>
<dbReference type="RefSeq" id="WP_054601553.1">
    <property type="nucleotide sequence ID" value="NZ_CP011269.1"/>
</dbReference>
<dbReference type="Gene3D" id="6.10.250.1300">
    <property type="match status" value="1"/>
</dbReference>
<feature type="transmembrane region" description="Helical" evidence="2">
    <location>
        <begin position="85"/>
        <end position="108"/>
    </location>
</feature>
<keyword evidence="5" id="KW-1185">Reference proteome</keyword>
<dbReference type="STRING" id="1766.XA26_16220"/>
<feature type="domain" description="Anti-sigma-D factor RsdA sigma factor binding region" evidence="3">
    <location>
        <begin position="15"/>
        <end position="60"/>
    </location>
</feature>
<reference evidence="4 5" key="1">
    <citation type="journal article" date="2015" name="MBio">
        <title>Enzymatic Degradation of Phenazines Can Generate Energy and Protect Sensitive Organisms from Toxicity.</title>
        <authorList>
            <person name="Costa K.C."/>
            <person name="Bergkessel M."/>
            <person name="Saunders S."/>
            <person name="Korlach J."/>
            <person name="Newman D.K."/>
        </authorList>
    </citation>
    <scope>NUCLEOTIDE SEQUENCE [LARGE SCALE GENOMIC DNA]</scope>
    <source>
        <strain evidence="4 5">CT6</strain>
    </source>
</reference>
<gene>
    <name evidence="4" type="ORF">XA26_16220</name>
</gene>
<protein>
    <recommendedName>
        <fullName evidence="3">Anti-sigma-D factor RsdA sigma factor binding region domain-containing protein</fullName>
    </recommendedName>
</protein>
<dbReference type="InterPro" id="IPR031928">
    <property type="entry name" value="RsdA_SigD-bd"/>
</dbReference>
<keyword evidence="2" id="KW-1133">Transmembrane helix</keyword>
<keyword evidence="2" id="KW-0812">Transmembrane</keyword>
<proteinExistence type="predicted"/>
<dbReference type="Proteomes" id="UP000057134">
    <property type="component" value="Chromosome"/>
</dbReference>